<keyword evidence="2" id="KW-1185">Reference proteome</keyword>
<evidence type="ECO:0000313" key="1">
    <source>
        <dbReference type="EMBL" id="MBB4569616.1"/>
    </source>
</evidence>
<organism evidence="1 2">
    <name type="scientific">Rhizobium leucaenae</name>
    <dbReference type="NCBI Taxonomy" id="29450"/>
    <lineage>
        <taxon>Bacteria</taxon>
        <taxon>Pseudomonadati</taxon>
        <taxon>Pseudomonadota</taxon>
        <taxon>Alphaproteobacteria</taxon>
        <taxon>Hyphomicrobiales</taxon>
        <taxon>Rhizobiaceae</taxon>
        <taxon>Rhizobium/Agrobacterium group</taxon>
        <taxon>Rhizobium</taxon>
    </lineage>
</organism>
<dbReference type="GeneID" id="32527254"/>
<protein>
    <submittedName>
        <fullName evidence="1">Uncharacterized protein</fullName>
    </submittedName>
</protein>
<gene>
    <name evidence="1" type="ORF">GGE60_003740</name>
</gene>
<dbReference type="EMBL" id="JACIIG010000009">
    <property type="protein sequence ID" value="MBB4569616.1"/>
    <property type="molecule type" value="Genomic_DNA"/>
</dbReference>
<reference evidence="1 2" key="1">
    <citation type="submission" date="2020-08" db="EMBL/GenBank/DDBJ databases">
        <title>Genomic Encyclopedia of Type Strains, Phase IV (KMG-V): Genome sequencing to study the core and pangenomes of soil and plant-associated prokaryotes.</title>
        <authorList>
            <person name="Whitman W."/>
        </authorList>
    </citation>
    <scope>NUCLEOTIDE SEQUENCE [LARGE SCALE GENOMIC DNA]</scope>
    <source>
        <strain evidence="1 2">SEMIA 492</strain>
    </source>
</reference>
<accession>A0A7W6ZVT4</accession>
<dbReference type="Proteomes" id="UP000543836">
    <property type="component" value="Unassembled WGS sequence"/>
</dbReference>
<evidence type="ECO:0000313" key="2">
    <source>
        <dbReference type="Proteomes" id="UP000543836"/>
    </source>
</evidence>
<sequence>MKQKSELDKWCKAQEQFLRFHLHCLTQGRIRVHAVQNNRFIDTTDEIAEDIRKQLADLKACLGAPEQP</sequence>
<dbReference type="RefSeq" id="WP_028753161.1">
    <property type="nucleotide sequence ID" value="NZ_JACIIG010000009.1"/>
</dbReference>
<dbReference type="AlphaFoldDB" id="A0A7W6ZVT4"/>
<proteinExistence type="predicted"/>
<comment type="caution">
    <text evidence="1">The sequence shown here is derived from an EMBL/GenBank/DDBJ whole genome shotgun (WGS) entry which is preliminary data.</text>
</comment>
<dbReference type="OrthoDB" id="8372627at2"/>
<name>A0A7W6ZVT4_9HYPH</name>